<evidence type="ECO:0000256" key="1">
    <source>
        <dbReference type="ARBA" id="ARBA00022664"/>
    </source>
</evidence>
<dbReference type="Pfam" id="PF14223">
    <property type="entry name" value="Retrotran_gag_2"/>
    <property type="match status" value="1"/>
</dbReference>
<dbReference type="GO" id="GO:0006397">
    <property type="term" value="P:mRNA processing"/>
    <property type="evidence" value="ECO:0007669"/>
    <property type="project" value="UniProtKB-KW"/>
</dbReference>
<dbReference type="GO" id="GO:0008270">
    <property type="term" value="F:zinc ion binding"/>
    <property type="evidence" value="ECO:0007669"/>
    <property type="project" value="UniProtKB-KW"/>
</dbReference>
<dbReference type="InterPro" id="IPR036875">
    <property type="entry name" value="Znf_CCHC_sf"/>
</dbReference>
<dbReference type="AlphaFoldDB" id="A0A369KC44"/>
<dbReference type="InParanoid" id="A0A369KC44"/>
<name>A0A369KC44_HYPMA</name>
<dbReference type="PROSITE" id="PS50158">
    <property type="entry name" value="ZF_CCHC"/>
    <property type="match status" value="1"/>
</dbReference>
<keyword evidence="1" id="KW-0507">mRNA processing</keyword>
<dbReference type="PANTHER" id="PTHR47481:SF7">
    <property type="entry name" value="CCHC-TYPE DOMAIN-CONTAINING PROTEIN"/>
    <property type="match status" value="1"/>
</dbReference>
<evidence type="ECO:0000256" key="3">
    <source>
        <dbReference type="SAM" id="MobiDB-lite"/>
    </source>
</evidence>
<dbReference type="SMART" id="SM00343">
    <property type="entry name" value="ZnF_C2HC"/>
    <property type="match status" value="1"/>
</dbReference>
<dbReference type="PANTHER" id="PTHR47481">
    <property type="match status" value="1"/>
</dbReference>
<dbReference type="GO" id="GO:0003676">
    <property type="term" value="F:nucleic acid binding"/>
    <property type="evidence" value="ECO:0007669"/>
    <property type="project" value="InterPro"/>
</dbReference>
<protein>
    <recommendedName>
        <fullName evidence="4">CCHC-type domain-containing protein</fullName>
    </recommendedName>
</protein>
<evidence type="ECO:0000256" key="2">
    <source>
        <dbReference type="PROSITE-ProRule" id="PRU00047"/>
    </source>
</evidence>
<dbReference type="InterPro" id="IPR025314">
    <property type="entry name" value="DUF4219"/>
</dbReference>
<keyword evidence="6" id="KW-1185">Reference proteome</keyword>
<sequence>MAHDLELLNDTNYSDWSIKMEALLVEKDLWDVVAGTEVMPTTGPNSKTTKAFVRKQKLARAKIILHVENSQLPHTRHSDPRRFGITLLASIAPKHDDISMQAWIAQVRDAAFHLEAAEFPVDDLDLIIVLTQGLPESYDPLIITLDSTPIDELDVDNIITCLLNEETRQKGDKEHFGYVAVGKRSKNIVDRGKRKGKGRDAKSEKGGNSSQTDSKHMRCFNCRGRGHRASKCPSPKFDADDQSSASTEDPDKDDKANVARGSRSYASSLSAFQLIEFTFFCYTPLMMLTNSLYSL</sequence>
<evidence type="ECO:0000313" key="6">
    <source>
        <dbReference type="Proteomes" id="UP000076154"/>
    </source>
</evidence>
<dbReference type="Pfam" id="PF13961">
    <property type="entry name" value="DUF4219"/>
    <property type="match status" value="1"/>
</dbReference>
<gene>
    <name evidence="5" type="ORF">Hypma_000182</name>
</gene>
<dbReference type="OrthoDB" id="3265539at2759"/>
<dbReference type="Proteomes" id="UP000076154">
    <property type="component" value="Unassembled WGS sequence"/>
</dbReference>
<accession>A0A369KC44</accession>
<keyword evidence="2" id="KW-0479">Metal-binding</keyword>
<dbReference type="SUPFAM" id="SSF57756">
    <property type="entry name" value="Retrovirus zinc finger-like domains"/>
    <property type="match status" value="1"/>
</dbReference>
<dbReference type="InterPro" id="IPR001878">
    <property type="entry name" value="Znf_CCHC"/>
</dbReference>
<organism evidence="5 6">
    <name type="scientific">Hypsizygus marmoreus</name>
    <name type="common">White beech mushroom</name>
    <name type="synonym">Agaricus marmoreus</name>
    <dbReference type="NCBI Taxonomy" id="39966"/>
    <lineage>
        <taxon>Eukaryota</taxon>
        <taxon>Fungi</taxon>
        <taxon>Dikarya</taxon>
        <taxon>Basidiomycota</taxon>
        <taxon>Agaricomycotina</taxon>
        <taxon>Agaricomycetes</taxon>
        <taxon>Agaricomycetidae</taxon>
        <taxon>Agaricales</taxon>
        <taxon>Tricholomatineae</taxon>
        <taxon>Lyophyllaceae</taxon>
        <taxon>Hypsizygus</taxon>
    </lineage>
</organism>
<evidence type="ECO:0000259" key="4">
    <source>
        <dbReference type="PROSITE" id="PS50158"/>
    </source>
</evidence>
<dbReference type="Gene3D" id="4.10.60.10">
    <property type="entry name" value="Zinc finger, CCHC-type"/>
    <property type="match status" value="1"/>
</dbReference>
<proteinExistence type="predicted"/>
<dbReference type="EMBL" id="LUEZ02000002">
    <property type="protein sequence ID" value="RDB31020.1"/>
    <property type="molecule type" value="Genomic_DNA"/>
</dbReference>
<evidence type="ECO:0000313" key="5">
    <source>
        <dbReference type="EMBL" id="RDB31020.1"/>
    </source>
</evidence>
<dbReference type="Pfam" id="PF00098">
    <property type="entry name" value="zf-CCHC"/>
    <property type="match status" value="1"/>
</dbReference>
<reference evidence="5" key="1">
    <citation type="submission" date="2018-04" db="EMBL/GenBank/DDBJ databases">
        <title>Whole genome sequencing of Hypsizygus marmoreus.</title>
        <authorList>
            <person name="Choi I.-G."/>
            <person name="Min B."/>
            <person name="Kim J.-G."/>
            <person name="Kim S."/>
            <person name="Oh Y.-L."/>
            <person name="Kong W.-S."/>
            <person name="Park H."/>
            <person name="Jeong J."/>
            <person name="Song E.-S."/>
        </authorList>
    </citation>
    <scope>NUCLEOTIDE SEQUENCE [LARGE SCALE GENOMIC DNA]</scope>
    <source>
        <strain evidence="5">51987-8</strain>
    </source>
</reference>
<feature type="domain" description="CCHC-type" evidence="4">
    <location>
        <begin position="218"/>
        <end position="234"/>
    </location>
</feature>
<keyword evidence="2" id="KW-0862">Zinc</keyword>
<feature type="region of interest" description="Disordered" evidence="3">
    <location>
        <begin position="189"/>
        <end position="259"/>
    </location>
</feature>
<comment type="caution">
    <text evidence="5">The sequence shown here is derived from an EMBL/GenBank/DDBJ whole genome shotgun (WGS) entry which is preliminary data.</text>
</comment>
<keyword evidence="2" id="KW-0863">Zinc-finger</keyword>